<sequence length="311" mass="36649">MPFFSVIIPLYNKEDYIEATINSVLEQSFKDFEVIIVDDGSTDNSYQLVSQFKDHRICIIQQKNQGVSLTRNHGIHYANSKYIALLDADDLWKPNHLEVFYKSIQAFPDVDLYCNNYEINYNKKIIKPANHNFKDEQIPLIIDDFFKLNKSDSLIYTSCTCLRKTSLINLGMFKKQYDGAEDLDIWIKFAINHKMVYNPTVTMTYSRYISNSLSKSNLNLNQFRLFYSLKHNEKKYPHMKSFVDLKRYGLALRSKINGDNNIYFKTIKDIDFNNLSFKQKTLLKLPVSILKFLNHMRTLVLNNSIYLRLFK</sequence>
<comment type="caution">
    <text evidence="2">The sequence shown here is derived from an EMBL/GenBank/DDBJ whole genome shotgun (WGS) entry which is preliminary data.</text>
</comment>
<organism evidence="2 3">
    <name type="scientific">Snuella lapsa</name>
    <dbReference type="NCBI Taxonomy" id="870481"/>
    <lineage>
        <taxon>Bacteria</taxon>
        <taxon>Pseudomonadati</taxon>
        <taxon>Bacteroidota</taxon>
        <taxon>Flavobacteriia</taxon>
        <taxon>Flavobacteriales</taxon>
        <taxon>Flavobacteriaceae</taxon>
        <taxon>Snuella</taxon>
    </lineage>
</organism>
<dbReference type="Proteomes" id="UP001500954">
    <property type="component" value="Unassembled WGS sequence"/>
</dbReference>
<accession>A0ABP6XN86</accession>
<name>A0ABP6XN86_9FLAO</name>
<dbReference type="InterPro" id="IPR001173">
    <property type="entry name" value="Glyco_trans_2-like"/>
</dbReference>
<evidence type="ECO:0000259" key="1">
    <source>
        <dbReference type="Pfam" id="PF00535"/>
    </source>
</evidence>
<dbReference type="RefSeq" id="WP_345005802.1">
    <property type="nucleotide sequence ID" value="NZ_BAABCY010000053.1"/>
</dbReference>
<dbReference type="Pfam" id="PF00535">
    <property type="entry name" value="Glycos_transf_2"/>
    <property type="match status" value="1"/>
</dbReference>
<dbReference type="Gene3D" id="3.90.550.10">
    <property type="entry name" value="Spore Coat Polysaccharide Biosynthesis Protein SpsA, Chain A"/>
    <property type="match status" value="1"/>
</dbReference>
<dbReference type="InterPro" id="IPR029044">
    <property type="entry name" value="Nucleotide-diphossugar_trans"/>
</dbReference>
<evidence type="ECO:0000313" key="3">
    <source>
        <dbReference type="Proteomes" id="UP001500954"/>
    </source>
</evidence>
<proteinExistence type="predicted"/>
<dbReference type="EMBL" id="BAABCY010000053">
    <property type="protein sequence ID" value="GAA3569942.1"/>
    <property type="molecule type" value="Genomic_DNA"/>
</dbReference>
<feature type="domain" description="Glycosyltransferase 2-like" evidence="1">
    <location>
        <begin position="5"/>
        <end position="167"/>
    </location>
</feature>
<dbReference type="CDD" id="cd00761">
    <property type="entry name" value="Glyco_tranf_GTA_type"/>
    <property type="match status" value="1"/>
</dbReference>
<dbReference type="PANTHER" id="PTHR22916:SF3">
    <property type="entry name" value="UDP-GLCNAC:BETAGAL BETA-1,3-N-ACETYLGLUCOSAMINYLTRANSFERASE-LIKE PROTEIN 1"/>
    <property type="match status" value="1"/>
</dbReference>
<keyword evidence="3" id="KW-1185">Reference proteome</keyword>
<reference evidence="3" key="1">
    <citation type="journal article" date="2019" name="Int. J. Syst. Evol. Microbiol.">
        <title>The Global Catalogue of Microorganisms (GCM) 10K type strain sequencing project: providing services to taxonomists for standard genome sequencing and annotation.</title>
        <authorList>
            <consortium name="The Broad Institute Genomics Platform"/>
            <consortium name="The Broad Institute Genome Sequencing Center for Infectious Disease"/>
            <person name="Wu L."/>
            <person name="Ma J."/>
        </authorList>
    </citation>
    <scope>NUCLEOTIDE SEQUENCE [LARGE SCALE GENOMIC DNA]</scope>
    <source>
        <strain evidence="3">JCM 17111</strain>
    </source>
</reference>
<gene>
    <name evidence="2" type="ORF">GCM10022395_19490</name>
</gene>
<dbReference type="SUPFAM" id="SSF53448">
    <property type="entry name" value="Nucleotide-diphospho-sugar transferases"/>
    <property type="match status" value="1"/>
</dbReference>
<dbReference type="PANTHER" id="PTHR22916">
    <property type="entry name" value="GLYCOSYLTRANSFERASE"/>
    <property type="match status" value="1"/>
</dbReference>
<protein>
    <submittedName>
        <fullName evidence="2">Glycosyltransferase family 2 protein</fullName>
    </submittedName>
</protein>
<evidence type="ECO:0000313" key="2">
    <source>
        <dbReference type="EMBL" id="GAA3569942.1"/>
    </source>
</evidence>